<evidence type="ECO:0000256" key="3">
    <source>
        <dbReference type="ARBA" id="ARBA00022989"/>
    </source>
</evidence>
<keyword evidence="2" id="KW-0812">Transmembrane</keyword>
<feature type="compositionally biased region" description="Low complexity" evidence="5">
    <location>
        <begin position="335"/>
        <end position="348"/>
    </location>
</feature>
<dbReference type="PANTHER" id="PTHR31679:SF2">
    <property type="entry name" value="PEROXISOMAL MEMBRANE PROTEIN PEX30-RELATED"/>
    <property type="match status" value="1"/>
</dbReference>
<evidence type="ECO:0000313" key="8">
    <source>
        <dbReference type="Proteomes" id="UP000807342"/>
    </source>
</evidence>
<dbReference type="InterPro" id="IPR010482">
    <property type="entry name" value="TECPR1-like_DysF"/>
</dbReference>
<feature type="compositionally biased region" description="Low complexity" evidence="5">
    <location>
        <begin position="308"/>
        <end position="322"/>
    </location>
</feature>
<dbReference type="Pfam" id="PF06398">
    <property type="entry name" value="Pex24p"/>
    <property type="match status" value="1"/>
</dbReference>
<feature type="compositionally biased region" description="Low complexity" evidence="5">
    <location>
        <begin position="428"/>
        <end position="441"/>
    </location>
</feature>
<gene>
    <name evidence="7" type="ORF">P691DRAFT_724417</name>
</gene>
<feature type="domain" description="Peroxin/Ferlin" evidence="6">
    <location>
        <begin position="207"/>
        <end position="287"/>
    </location>
</feature>
<evidence type="ECO:0000256" key="4">
    <source>
        <dbReference type="ARBA" id="ARBA00023136"/>
    </source>
</evidence>
<dbReference type="AlphaFoldDB" id="A0A9P5XK89"/>
<dbReference type="InterPro" id="IPR006614">
    <property type="entry name" value="Peroxin/Ferlin"/>
</dbReference>
<organism evidence="7 8">
    <name type="scientific">Macrolepiota fuliginosa MF-IS2</name>
    <dbReference type="NCBI Taxonomy" id="1400762"/>
    <lineage>
        <taxon>Eukaryota</taxon>
        <taxon>Fungi</taxon>
        <taxon>Dikarya</taxon>
        <taxon>Basidiomycota</taxon>
        <taxon>Agaricomycotina</taxon>
        <taxon>Agaricomycetes</taxon>
        <taxon>Agaricomycetidae</taxon>
        <taxon>Agaricales</taxon>
        <taxon>Agaricineae</taxon>
        <taxon>Agaricaceae</taxon>
        <taxon>Macrolepiota</taxon>
    </lineage>
</organism>
<accession>A0A9P5XK89</accession>
<dbReference type="GO" id="GO:0005778">
    <property type="term" value="C:peroxisomal membrane"/>
    <property type="evidence" value="ECO:0007669"/>
    <property type="project" value="TreeGrafter"/>
</dbReference>
<dbReference type="InterPro" id="IPR052646">
    <property type="entry name" value="Peroxisomal_PEX28-32"/>
</dbReference>
<dbReference type="PANTHER" id="PTHR31679">
    <property type="entry name" value="PEROXISOMAL MEMBRANE PROTEIN PEX30-RELATED"/>
    <property type="match status" value="1"/>
</dbReference>
<evidence type="ECO:0000256" key="1">
    <source>
        <dbReference type="ARBA" id="ARBA00004127"/>
    </source>
</evidence>
<proteinExistence type="predicted"/>
<feature type="region of interest" description="Disordered" evidence="5">
    <location>
        <begin position="297"/>
        <end position="322"/>
    </location>
</feature>
<dbReference type="OrthoDB" id="5586090at2759"/>
<keyword evidence="8" id="KW-1185">Reference proteome</keyword>
<protein>
    <recommendedName>
        <fullName evidence="6">Peroxin/Ferlin domain-containing protein</fullName>
    </recommendedName>
</protein>
<evidence type="ECO:0000259" key="6">
    <source>
        <dbReference type="SMART" id="SM00693"/>
    </source>
</evidence>
<comment type="caution">
    <text evidence="7">The sequence shown here is derived from an EMBL/GenBank/DDBJ whole genome shotgun (WGS) entry which is preliminary data.</text>
</comment>
<evidence type="ECO:0000256" key="2">
    <source>
        <dbReference type="ARBA" id="ARBA00022692"/>
    </source>
</evidence>
<feature type="region of interest" description="Disordered" evidence="5">
    <location>
        <begin position="334"/>
        <end position="388"/>
    </location>
</feature>
<evidence type="ECO:0000256" key="5">
    <source>
        <dbReference type="SAM" id="MobiDB-lite"/>
    </source>
</evidence>
<sequence length="464" mass="50881">MVNVLAHFVDSVPQPLTDALVNLAPLLAVAARSTRLVDWSDDWYSSWLTLASWWLLCLAAPALFRYALPITAATVVILATRQQPALLVTESVLEGAIADLTALRSALPTIPPVSLPPIALLRAAAVLTIPWVILAHLIRGRILIAIFGTLVLTHRAPWARVLRSVLWRSAFVRTSLYRFQAFLTGQPLPEYVVSNQPTPTTPAPVPSLRFLFTIYENQRWWVGLDWTAALLPAERPSWCSPALHPISPPSAFTLPDPTTVYLPSPDGKSRIKRTAVWKWEEPEWRLLVRKEGSPLSRIERAPPTIDDPSVLSPSSSTTSSGSRLFKAAANKFKESSIASPPTSPPANSDTIPSEAANSDDSEEPFTDPDGWIFGDNKWENQSHRGGLGKYTRSRRWTRVAIVSEIVDVVEQGELGVLSPQKQPKTQSPERSTSSSSSSAVAPPDPESPLRQRLRAALSKSSISS</sequence>
<dbReference type="EMBL" id="MU151088">
    <property type="protein sequence ID" value="KAF9451271.1"/>
    <property type="molecule type" value="Genomic_DNA"/>
</dbReference>
<name>A0A9P5XK89_9AGAR</name>
<feature type="region of interest" description="Disordered" evidence="5">
    <location>
        <begin position="412"/>
        <end position="464"/>
    </location>
</feature>
<evidence type="ECO:0000313" key="7">
    <source>
        <dbReference type="EMBL" id="KAF9451271.1"/>
    </source>
</evidence>
<reference evidence="7" key="1">
    <citation type="submission" date="2020-11" db="EMBL/GenBank/DDBJ databases">
        <authorList>
            <consortium name="DOE Joint Genome Institute"/>
            <person name="Ahrendt S."/>
            <person name="Riley R."/>
            <person name="Andreopoulos W."/>
            <person name="Labutti K."/>
            <person name="Pangilinan J."/>
            <person name="Ruiz-Duenas F.J."/>
            <person name="Barrasa J.M."/>
            <person name="Sanchez-Garcia M."/>
            <person name="Camarero S."/>
            <person name="Miyauchi S."/>
            <person name="Serrano A."/>
            <person name="Linde D."/>
            <person name="Babiker R."/>
            <person name="Drula E."/>
            <person name="Ayuso-Fernandez I."/>
            <person name="Pacheco R."/>
            <person name="Padilla G."/>
            <person name="Ferreira P."/>
            <person name="Barriuso J."/>
            <person name="Kellner H."/>
            <person name="Castanera R."/>
            <person name="Alfaro M."/>
            <person name="Ramirez L."/>
            <person name="Pisabarro A.G."/>
            <person name="Kuo A."/>
            <person name="Tritt A."/>
            <person name="Lipzen A."/>
            <person name="He G."/>
            <person name="Yan M."/>
            <person name="Ng V."/>
            <person name="Cullen D."/>
            <person name="Martin F."/>
            <person name="Rosso M.-N."/>
            <person name="Henrissat B."/>
            <person name="Hibbett D."/>
            <person name="Martinez A.T."/>
            <person name="Grigoriev I.V."/>
        </authorList>
    </citation>
    <scope>NUCLEOTIDE SEQUENCE</scope>
    <source>
        <strain evidence="7">MF-IS2</strain>
    </source>
</reference>
<feature type="compositionally biased region" description="Acidic residues" evidence="5">
    <location>
        <begin position="357"/>
        <end position="366"/>
    </location>
</feature>
<dbReference type="Proteomes" id="UP000807342">
    <property type="component" value="Unassembled WGS sequence"/>
</dbReference>
<dbReference type="SMART" id="SM00693">
    <property type="entry name" value="DysFN"/>
    <property type="match status" value="1"/>
</dbReference>
<keyword evidence="4" id="KW-0472">Membrane</keyword>
<comment type="subcellular location">
    <subcellularLocation>
        <location evidence="1">Endomembrane system</location>
        <topology evidence="1">Multi-pass membrane protein</topology>
    </subcellularLocation>
</comment>
<dbReference type="GO" id="GO:0012505">
    <property type="term" value="C:endomembrane system"/>
    <property type="evidence" value="ECO:0007669"/>
    <property type="project" value="UniProtKB-SubCell"/>
</dbReference>
<dbReference type="GO" id="GO:0007031">
    <property type="term" value="P:peroxisome organization"/>
    <property type="evidence" value="ECO:0007669"/>
    <property type="project" value="UniProtKB-ARBA"/>
</dbReference>
<keyword evidence="3" id="KW-1133">Transmembrane helix</keyword>